<dbReference type="SUPFAM" id="SSF141868">
    <property type="entry name" value="EAL domain-like"/>
    <property type="match status" value="1"/>
</dbReference>
<feature type="transmembrane region" description="Helical" evidence="1">
    <location>
        <begin position="16"/>
        <end position="38"/>
    </location>
</feature>
<dbReference type="InterPro" id="IPR013655">
    <property type="entry name" value="PAS_fold_3"/>
</dbReference>
<feature type="domain" description="PAC" evidence="3">
    <location>
        <begin position="405"/>
        <end position="456"/>
    </location>
</feature>
<proteinExistence type="predicted"/>
<feature type="transmembrane region" description="Helical" evidence="1">
    <location>
        <begin position="204"/>
        <end position="225"/>
    </location>
</feature>
<dbReference type="InterPro" id="IPR035965">
    <property type="entry name" value="PAS-like_dom_sf"/>
</dbReference>
<feature type="transmembrane region" description="Helical" evidence="1">
    <location>
        <begin position="270"/>
        <end position="290"/>
    </location>
</feature>
<evidence type="ECO:0000313" key="7">
    <source>
        <dbReference type="Proteomes" id="UP001519654"/>
    </source>
</evidence>
<reference evidence="6 7" key="1">
    <citation type="submission" date="2021-06" db="EMBL/GenBank/DDBJ databases">
        <title>Actinoplanes lichenicola sp. nov., and Actinoplanes ovalisporus sp. nov., isolated from lichen in Thailand.</title>
        <authorList>
            <person name="Saeng-In P."/>
            <person name="Kanchanasin P."/>
            <person name="Yuki M."/>
            <person name="Kudo T."/>
            <person name="Ohkuma M."/>
            <person name="Phongsopitanun W."/>
            <person name="Tanasupawat S."/>
        </authorList>
    </citation>
    <scope>NUCLEOTIDE SEQUENCE [LARGE SCALE GENOMIC DNA]</scope>
    <source>
        <strain evidence="6 7">NBRC 110975</strain>
    </source>
</reference>
<keyword evidence="1" id="KW-0472">Membrane</keyword>
<dbReference type="Pfam" id="PF08447">
    <property type="entry name" value="PAS_3"/>
    <property type="match status" value="1"/>
</dbReference>
<dbReference type="SMART" id="SM00091">
    <property type="entry name" value="PAS"/>
    <property type="match status" value="1"/>
</dbReference>
<dbReference type="CDD" id="cd01949">
    <property type="entry name" value="GGDEF"/>
    <property type="match status" value="1"/>
</dbReference>
<dbReference type="NCBIfam" id="TIGR00254">
    <property type="entry name" value="GGDEF"/>
    <property type="match status" value="1"/>
</dbReference>
<feature type="domain" description="EAL" evidence="4">
    <location>
        <begin position="624"/>
        <end position="867"/>
    </location>
</feature>
<dbReference type="EMBL" id="JAHKKG010000008">
    <property type="protein sequence ID" value="MBU2667205.1"/>
    <property type="molecule type" value="Genomic_DNA"/>
</dbReference>
<dbReference type="InterPro" id="IPR029787">
    <property type="entry name" value="Nucleotide_cyclase"/>
</dbReference>
<gene>
    <name evidence="6" type="ORF">KOI35_27220</name>
</gene>
<evidence type="ECO:0000313" key="6">
    <source>
        <dbReference type="EMBL" id="MBU2667205.1"/>
    </source>
</evidence>
<sequence length="869" mass="92027">MTTTVPVRVWASRPMVLLAVSTGLSVVLFGLDAAVWAVPPPVSWALIVLTSLFYVPVTWQASRADHVPAAARSFWRLAACALALIGTAMVFRAVLAVTHVGLFEAAADVVHGCGVVVMLTAMFRLPIAGRTRSGRVALWLDIVILMTSAVVFLAHFAILRILSLGDAGAADVVITSALFGAGLLGVFLAVKVTLTGSDSLSRGAVRMIGVSAVAGGLGTAISTALSHDREMNSFLLSIPLAGFTIALAARQQLSDSTAAQSAIATRARPFSVLPYLAVGAVDLLLVYVVATDQPDRLLVVVGAVLLTAIVAGRQLRAFRENVRLTDEVRGSEARFRLLVQNANDITVITEADGALRYISPAVTRVLGYDPAGLIGTSLADHTHPDDLPALRDGLRTLMATEGATMTLEARCRHADGSWRWLEFVTTNLLHEPSIRGRVSNVRDVSETRTVQDKLSHEATHDALTGLANRVLYGRRVAASVDGAEPVSIVLIDLDDFKIVNDTLGHAVGDALLVAVAERLRAGVRPEDTVARLGGDEFALLLPGLAADAVDRVVVRICESLLVPVEADGQLLSVRASFGVTTGGPGDDPGELLRQADIAMYEAKDRGKGGHQHFRTGMEARGSDRRRLIDALTTAIDDDQLILHYQPVVSLPDGRTTGFEALVRWRHPADGLIGPGAFIAAAEESGLIVPLGRWVLNRAARQAADWGEQAGSISVNVSGRQLQVAGFADEVAKALRTSGLPARRLILEITETTVVGGGATRTNLDGIRAQGVRLSLDDFGTGSSTLTTVAGLSVDQIKLDRSFVDSDVIARAVLLLAQGMNAEAVAEGVETPAQADRLHELGYRRAQGFLFGRPAPSDEYGLTRARVGGP</sequence>
<dbReference type="PANTHER" id="PTHR44757">
    <property type="entry name" value="DIGUANYLATE CYCLASE DGCP"/>
    <property type="match status" value="1"/>
</dbReference>
<dbReference type="PROSITE" id="PS50887">
    <property type="entry name" value="GGDEF"/>
    <property type="match status" value="1"/>
</dbReference>
<dbReference type="SMART" id="SM00267">
    <property type="entry name" value="GGDEF"/>
    <property type="match status" value="1"/>
</dbReference>
<dbReference type="InterPro" id="IPR001633">
    <property type="entry name" value="EAL_dom"/>
</dbReference>
<feature type="transmembrane region" description="Helical" evidence="1">
    <location>
        <begin position="44"/>
        <end position="62"/>
    </location>
</feature>
<dbReference type="InterPro" id="IPR000014">
    <property type="entry name" value="PAS"/>
</dbReference>
<comment type="caution">
    <text evidence="6">The sequence shown here is derived from an EMBL/GenBank/DDBJ whole genome shotgun (WGS) entry which is preliminary data.</text>
</comment>
<dbReference type="PANTHER" id="PTHR44757:SF2">
    <property type="entry name" value="BIOFILM ARCHITECTURE MAINTENANCE PROTEIN MBAA"/>
    <property type="match status" value="1"/>
</dbReference>
<dbReference type="Pfam" id="PF00990">
    <property type="entry name" value="GGDEF"/>
    <property type="match status" value="1"/>
</dbReference>
<dbReference type="Gene3D" id="3.30.70.270">
    <property type="match status" value="1"/>
</dbReference>
<dbReference type="InterPro" id="IPR000160">
    <property type="entry name" value="GGDEF_dom"/>
</dbReference>
<dbReference type="InterPro" id="IPR035919">
    <property type="entry name" value="EAL_sf"/>
</dbReference>
<dbReference type="InterPro" id="IPR000700">
    <property type="entry name" value="PAS-assoc_C"/>
</dbReference>
<dbReference type="PROSITE" id="PS50883">
    <property type="entry name" value="EAL"/>
    <property type="match status" value="1"/>
</dbReference>
<feature type="domain" description="GGDEF" evidence="5">
    <location>
        <begin position="484"/>
        <end position="615"/>
    </location>
</feature>
<evidence type="ECO:0000256" key="1">
    <source>
        <dbReference type="SAM" id="Phobius"/>
    </source>
</evidence>
<dbReference type="RefSeq" id="WP_215791456.1">
    <property type="nucleotide sequence ID" value="NZ_JAHKKG010000008.1"/>
</dbReference>
<feature type="transmembrane region" description="Helical" evidence="1">
    <location>
        <begin position="296"/>
        <end position="315"/>
    </location>
</feature>
<dbReference type="CDD" id="cd01948">
    <property type="entry name" value="EAL"/>
    <property type="match status" value="1"/>
</dbReference>
<feature type="transmembrane region" description="Helical" evidence="1">
    <location>
        <begin position="74"/>
        <end position="97"/>
    </location>
</feature>
<dbReference type="CDD" id="cd00130">
    <property type="entry name" value="PAS"/>
    <property type="match status" value="1"/>
</dbReference>
<keyword evidence="1" id="KW-0812">Transmembrane</keyword>
<dbReference type="SMART" id="SM00052">
    <property type="entry name" value="EAL"/>
    <property type="match status" value="1"/>
</dbReference>
<evidence type="ECO:0000259" key="5">
    <source>
        <dbReference type="PROSITE" id="PS50887"/>
    </source>
</evidence>
<evidence type="ECO:0000259" key="3">
    <source>
        <dbReference type="PROSITE" id="PS50113"/>
    </source>
</evidence>
<dbReference type="Pfam" id="PF00563">
    <property type="entry name" value="EAL"/>
    <property type="match status" value="1"/>
</dbReference>
<feature type="transmembrane region" description="Helical" evidence="1">
    <location>
        <begin position="139"/>
        <end position="162"/>
    </location>
</feature>
<evidence type="ECO:0000259" key="2">
    <source>
        <dbReference type="PROSITE" id="PS50112"/>
    </source>
</evidence>
<dbReference type="SUPFAM" id="SSF55073">
    <property type="entry name" value="Nucleotide cyclase"/>
    <property type="match status" value="1"/>
</dbReference>
<dbReference type="Proteomes" id="UP001519654">
    <property type="component" value="Unassembled WGS sequence"/>
</dbReference>
<dbReference type="PROSITE" id="PS50113">
    <property type="entry name" value="PAC"/>
    <property type="match status" value="1"/>
</dbReference>
<protein>
    <submittedName>
        <fullName evidence="6">EAL domain-containing protein</fullName>
    </submittedName>
</protein>
<evidence type="ECO:0000259" key="4">
    <source>
        <dbReference type="PROSITE" id="PS50883"/>
    </source>
</evidence>
<dbReference type="InterPro" id="IPR043128">
    <property type="entry name" value="Rev_trsase/Diguanyl_cyclase"/>
</dbReference>
<feature type="transmembrane region" description="Helical" evidence="1">
    <location>
        <begin position="109"/>
        <end position="127"/>
    </location>
</feature>
<feature type="domain" description="PAS" evidence="2">
    <location>
        <begin position="331"/>
        <end position="401"/>
    </location>
</feature>
<keyword evidence="7" id="KW-1185">Reference proteome</keyword>
<dbReference type="NCBIfam" id="TIGR00229">
    <property type="entry name" value="sensory_box"/>
    <property type="match status" value="1"/>
</dbReference>
<dbReference type="InterPro" id="IPR052155">
    <property type="entry name" value="Biofilm_reg_signaling"/>
</dbReference>
<keyword evidence="1" id="KW-1133">Transmembrane helix</keyword>
<dbReference type="Gene3D" id="3.20.20.450">
    <property type="entry name" value="EAL domain"/>
    <property type="match status" value="1"/>
</dbReference>
<feature type="transmembrane region" description="Helical" evidence="1">
    <location>
        <begin position="168"/>
        <end position="192"/>
    </location>
</feature>
<dbReference type="Gene3D" id="3.30.450.20">
    <property type="entry name" value="PAS domain"/>
    <property type="match status" value="1"/>
</dbReference>
<organism evidence="6 7">
    <name type="scientific">Paractinoplanes bogorensis</name>
    <dbReference type="NCBI Taxonomy" id="1610840"/>
    <lineage>
        <taxon>Bacteria</taxon>
        <taxon>Bacillati</taxon>
        <taxon>Actinomycetota</taxon>
        <taxon>Actinomycetes</taxon>
        <taxon>Micromonosporales</taxon>
        <taxon>Micromonosporaceae</taxon>
        <taxon>Paractinoplanes</taxon>
    </lineage>
</organism>
<dbReference type="SUPFAM" id="SSF55785">
    <property type="entry name" value="PYP-like sensor domain (PAS domain)"/>
    <property type="match status" value="1"/>
</dbReference>
<accession>A0ABS5YUV9</accession>
<dbReference type="PROSITE" id="PS50112">
    <property type="entry name" value="PAS"/>
    <property type="match status" value="1"/>
</dbReference>
<name>A0ABS5YUV9_9ACTN</name>